<evidence type="ECO:0000256" key="1">
    <source>
        <dbReference type="SAM" id="MobiDB-lite"/>
    </source>
</evidence>
<dbReference type="InterPro" id="IPR001932">
    <property type="entry name" value="PPM-type_phosphatase-like_dom"/>
</dbReference>
<evidence type="ECO:0000313" key="4">
    <source>
        <dbReference type="EMBL" id="MFC6239408.1"/>
    </source>
</evidence>
<evidence type="ECO:0000256" key="2">
    <source>
        <dbReference type="SAM" id="Phobius"/>
    </source>
</evidence>
<sequence>MSLMLRSAARSDIGLVRSGNEDSGYAGDQLLVVADGMGGHAAGELASAAAIATMSEVEPGGLSDVEALERLSEAVVVTSERIADVVSANPELAGMGTTLTALAWLGGDPPRVAVLHVGDSRAYLLREGEMRQVTRDHTYVQTLIDSGRITPEEATRHPRRNLLMRAIDGVHPAEPDVSVREARAGDRYLVCSDGLCGYVSDVDIARLLAVADPTAAVTALVDAALEAGAPDNVTCVVADVVAVEPGSDVEPEAPVVVGAAGEPRNRERLPELTFPADAQIDSRPAQVVKVSTQSSTGEAGVAPIGRVYREEQGASRQGISRRWFWAVGAVVAIVAVLIGLIAITMTWARGQWYVGNDGGYVAIFNGVPGSIGPISLSSVEERSTITMDSLPDFEAMQVEGTIATDSLADAQQVVQRLSERAAQCAAVPTTPGCPDAPGDGGGDGDGGIDASPSASASPSATTSPSASASP</sequence>
<evidence type="ECO:0000259" key="3">
    <source>
        <dbReference type="PROSITE" id="PS51746"/>
    </source>
</evidence>
<keyword evidence="2" id="KW-0812">Transmembrane</keyword>
<dbReference type="Pfam" id="PF13672">
    <property type="entry name" value="PP2C_2"/>
    <property type="match status" value="1"/>
</dbReference>
<dbReference type="SMART" id="SM00332">
    <property type="entry name" value="PP2Cc"/>
    <property type="match status" value="1"/>
</dbReference>
<keyword evidence="4" id="KW-0378">Hydrolase</keyword>
<dbReference type="GO" id="GO:0004722">
    <property type="term" value="F:protein serine/threonine phosphatase activity"/>
    <property type="evidence" value="ECO:0007669"/>
    <property type="project" value="UniProtKB-EC"/>
</dbReference>
<name>A0ABW1T5W0_9ACTN</name>
<dbReference type="CDD" id="cd00143">
    <property type="entry name" value="PP2Cc"/>
    <property type="match status" value="1"/>
</dbReference>
<dbReference type="EMBL" id="JBHSTI010000027">
    <property type="protein sequence ID" value="MFC6239408.1"/>
    <property type="molecule type" value="Genomic_DNA"/>
</dbReference>
<reference evidence="5" key="1">
    <citation type="journal article" date="2019" name="Int. J. Syst. Evol. Microbiol.">
        <title>The Global Catalogue of Microorganisms (GCM) 10K type strain sequencing project: providing services to taxonomists for standard genome sequencing and annotation.</title>
        <authorList>
            <consortium name="The Broad Institute Genomics Platform"/>
            <consortium name="The Broad Institute Genome Sequencing Center for Infectious Disease"/>
            <person name="Wu L."/>
            <person name="Ma J."/>
        </authorList>
    </citation>
    <scope>NUCLEOTIDE SEQUENCE [LARGE SCALE GENOMIC DNA]</scope>
    <source>
        <strain evidence="5">CGMCC 4.7317</strain>
    </source>
</reference>
<keyword evidence="2" id="KW-1133">Transmembrane helix</keyword>
<dbReference type="InterPro" id="IPR015655">
    <property type="entry name" value="PP2C"/>
</dbReference>
<gene>
    <name evidence="4" type="ORF">ACFQGU_16150</name>
</gene>
<dbReference type="EC" id="3.1.3.16" evidence="4"/>
<dbReference type="Proteomes" id="UP001596138">
    <property type="component" value="Unassembled WGS sequence"/>
</dbReference>
<feature type="compositionally biased region" description="Gly residues" evidence="1">
    <location>
        <begin position="438"/>
        <end position="447"/>
    </location>
</feature>
<protein>
    <submittedName>
        <fullName evidence="4">PP2C family protein-serine/threonine phosphatase</fullName>
        <ecNumber evidence="4">3.1.3.16</ecNumber>
    </submittedName>
</protein>
<dbReference type="RefSeq" id="WP_386768682.1">
    <property type="nucleotide sequence ID" value="NZ_JBHSTI010000027.1"/>
</dbReference>
<keyword evidence="5" id="KW-1185">Reference proteome</keyword>
<dbReference type="PANTHER" id="PTHR47992">
    <property type="entry name" value="PROTEIN PHOSPHATASE"/>
    <property type="match status" value="1"/>
</dbReference>
<accession>A0ABW1T5W0</accession>
<organism evidence="4 5">
    <name type="scientific">Longivirga aurantiaca</name>
    <dbReference type="NCBI Taxonomy" id="1837743"/>
    <lineage>
        <taxon>Bacteria</taxon>
        <taxon>Bacillati</taxon>
        <taxon>Actinomycetota</taxon>
        <taxon>Actinomycetes</taxon>
        <taxon>Sporichthyales</taxon>
        <taxon>Sporichthyaceae</taxon>
        <taxon>Longivirga</taxon>
    </lineage>
</organism>
<dbReference type="SMART" id="SM00331">
    <property type="entry name" value="PP2C_SIG"/>
    <property type="match status" value="1"/>
</dbReference>
<feature type="compositionally biased region" description="Low complexity" evidence="1">
    <location>
        <begin position="448"/>
        <end position="470"/>
    </location>
</feature>
<dbReference type="InterPro" id="IPR036457">
    <property type="entry name" value="PPM-type-like_dom_sf"/>
</dbReference>
<keyword evidence="2" id="KW-0472">Membrane</keyword>
<feature type="region of interest" description="Disordered" evidence="1">
    <location>
        <begin position="425"/>
        <end position="470"/>
    </location>
</feature>
<comment type="caution">
    <text evidence="4">The sequence shown here is derived from an EMBL/GenBank/DDBJ whole genome shotgun (WGS) entry which is preliminary data.</text>
</comment>
<dbReference type="Gene3D" id="3.60.40.10">
    <property type="entry name" value="PPM-type phosphatase domain"/>
    <property type="match status" value="1"/>
</dbReference>
<proteinExistence type="predicted"/>
<feature type="transmembrane region" description="Helical" evidence="2">
    <location>
        <begin position="323"/>
        <end position="348"/>
    </location>
</feature>
<dbReference type="PROSITE" id="PS51746">
    <property type="entry name" value="PPM_2"/>
    <property type="match status" value="1"/>
</dbReference>
<evidence type="ECO:0000313" key="5">
    <source>
        <dbReference type="Proteomes" id="UP001596138"/>
    </source>
</evidence>
<feature type="compositionally biased region" description="Low complexity" evidence="1">
    <location>
        <begin position="428"/>
        <end position="437"/>
    </location>
</feature>
<feature type="domain" description="PPM-type phosphatase" evidence="3">
    <location>
        <begin position="6"/>
        <end position="240"/>
    </location>
</feature>
<feature type="transmembrane region" description="Helical" evidence="2">
    <location>
        <begin position="360"/>
        <end position="379"/>
    </location>
</feature>
<dbReference type="SUPFAM" id="SSF81606">
    <property type="entry name" value="PP2C-like"/>
    <property type="match status" value="1"/>
</dbReference>